<dbReference type="KEGG" id="pnd:Pla175_40060"/>
<evidence type="ECO:0000313" key="4">
    <source>
        <dbReference type="EMBL" id="QDU90597.1"/>
    </source>
</evidence>
<dbReference type="RefSeq" id="WP_145289410.1">
    <property type="nucleotide sequence ID" value="NZ_CP036291.1"/>
</dbReference>
<feature type="domain" description="VWFA" evidence="3">
    <location>
        <begin position="84"/>
        <end position="285"/>
    </location>
</feature>
<feature type="transmembrane region" description="Helical" evidence="2">
    <location>
        <begin position="54"/>
        <end position="71"/>
    </location>
</feature>
<dbReference type="Proteomes" id="UP000317429">
    <property type="component" value="Chromosome"/>
</dbReference>
<evidence type="ECO:0000259" key="3">
    <source>
        <dbReference type="PROSITE" id="PS50234"/>
    </source>
</evidence>
<dbReference type="OrthoDB" id="5289914at2"/>
<dbReference type="EMBL" id="CP036291">
    <property type="protein sequence ID" value="QDU90597.1"/>
    <property type="molecule type" value="Genomic_DNA"/>
</dbReference>
<evidence type="ECO:0000256" key="1">
    <source>
        <dbReference type="SAM" id="MobiDB-lite"/>
    </source>
</evidence>
<sequence>MQWAAMAAVPAVIFALYFLKLKRAPVEVPSTYLWRKSIEDLRVNSLWQRLRQSLLLFLQLLLALLAILAVLRPGWEGTDLSGQRFIFLVDNSASMGAADVEGAKDRLEVAKQQVTGLIDQMDRGMTAMLVSFAGAPRVVQEFTDNTRLLKERLATIEPTDESTDLLGALKLADGLANPAQQVGEGTDMTFDVADAQAATLFIMSDGRFSDVKDFQLGNLEPVYVPIGSTTSNNLAITALSTRRNESRPEERQAFVQVTNFTDEPRKVIVEVQLDGALLDAQSLEVPAGEARGAPFPLADAPAGRLEARLAPESTSEIKDVLAVDNRAYAPLNDMRPGRVLLVTPGNFVLEAALATGRAGRVVEVETASPEVLKQKKHQDDAQAGLYDLIVYDRCAPETMPRCNTLMIGALPPTAAWQEGLAAAPDEQADADADADAKPAAPAPKTAALPQIIDWSRIHPLMTNVELDNVDIVQSLVLTTPRGGATLIDSTAGPLLVAAPRESYEDAVLGFDILTTDAGEQKYNTNWPKAHSFPTFWLNALNYFVARSRGDGSGSVPPGATVELRPAGVTKSVVVTSPGGETKTLTRLADEPFQFHDTQSPGVYEVADGGRVIERFAVNLFDRAESDVRLRPASPEDEQDAAAASIQIGNTAVAAAGLAPRRKELWPWILTAALVLLLFEWYVYNRRVYF</sequence>
<accession>A0A518DGJ4</accession>
<dbReference type="InterPro" id="IPR024163">
    <property type="entry name" value="Aerotolerance_reg_N"/>
</dbReference>
<gene>
    <name evidence="4" type="ORF">Pla175_40060</name>
</gene>
<keyword evidence="2" id="KW-0812">Transmembrane</keyword>
<dbReference type="InterPro" id="IPR036465">
    <property type="entry name" value="vWFA_dom_sf"/>
</dbReference>
<organism evidence="4 5">
    <name type="scientific">Pirellulimonas nuda</name>
    <dbReference type="NCBI Taxonomy" id="2528009"/>
    <lineage>
        <taxon>Bacteria</taxon>
        <taxon>Pseudomonadati</taxon>
        <taxon>Planctomycetota</taxon>
        <taxon>Planctomycetia</taxon>
        <taxon>Pirellulales</taxon>
        <taxon>Lacipirellulaceae</taxon>
        <taxon>Pirellulimonas</taxon>
    </lineage>
</organism>
<dbReference type="PROSITE" id="PS50234">
    <property type="entry name" value="VWFA"/>
    <property type="match status" value="1"/>
</dbReference>
<evidence type="ECO:0000256" key="2">
    <source>
        <dbReference type="SAM" id="Phobius"/>
    </source>
</evidence>
<feature type="transmembrane region" description="Helical" evidence="2">
    <location>
        <begin position="664"/>
        <end position="683"/>
    </location>
</feature>
<reference evidence="4 5" key="1">
    <citation type="submission" date="2019-02" db="EMBL/GenBank/DDBJ databases">
        <title>Deep-cultivation of Planctomycetes and their phenomic and genomic characterization uncovers novel biology.</title>
        <authorList>
            <person name="Wiegand S."/>
            <person name="Jogler M."/>
            <person name="Boedeker C."/>
            <person name="Pinto D."/>
            <person name="Vollmers J."/>
            <person name="Rivas-Marin E."/>
            <person name="Kohn T."/>
            <person name="Peeters S.H."/>
            <person name="Heuer A."/>
            <person name="Rast P."/>
            <person name="Oberbeckmann S."/>
            <person name="Bunk B."/>
            <person name="Jeske O."/>
            <person name="Meyerdierks A."/>
            <person name="Storesund J.E."/>
            <person name="Kallscheuer N."/>
            <person name="Luecker S."/>
            <person name="Lage O.M."/>
            <person name="Pohl T."/>
            <person name="Merkel B.J."/>
            <person name="Hornburger P."/>
            <person name="Mueller R.-W."/>
            <person name="Bruemmer F."/>
            <person name="Labrenz M."/>
            <person name="Spormann A.M."/>
            <person name="Op den Camp H."/>
            <person name="Overmann J."/>
            <person name="Amann R."/>
            <person name="Jetten M.S.M."/>
            <person name="Mascher T."/>
            <person name="Medema M.H."/>
            <person name="Devos D.P."/>
            <person name="Kaster A.-K."/>
            <person name="Ovreas L."/>
            <person name="Rohde M."/>
            <person name="Galperin M.Y."/>
            <person name="Jogler C."/>
        </authorList>
    </citation>
    <scope>NUCLEOTIDE SEQUENCE [LARGE SCALE GENOMIC DNA]</scope>
    <source>
        <strain evidence="4 5">Pla175</strain>
    </source>
</reference>
<evidence type="ECO:0000313" key="5">
    <source>
        <dbReference type="Proteomes" id="UP000317429"/>
    </source>
</evidence>
<dbReference type="AlphaFoldDB" id="A0A518DGJ4"/>
<keyword evidence="2" id="KW-0472">Membrane</keyword>
<dbReference type="Gene3D" id="3.40.50.410">
    <property type="entry name" value="von Willebrand factor, type A domain"/>
    <property type="match status" value="1"/>
</dbReference>
<dbReference type="SUPFAM" id="SSF53300">
    <property type="entry name" value="vWA-like"/>
    <property type="match status" value="1"/>
</dbReference>
<dbReference type="PANTHER" id="PTHR37464">
    <property type="entry name" value="BLL2463 PROTEIN"/>
    <property type="match status" value="1"/>
</dbReference>
<dbReference type="Pfam" id="PF13519">
    <property type="entry name" value="VWA_2"/>
    <property type="match status" value="1"/>
</dbReference>
<feature type="region of interest" description="Disordered" evidence="1">
    <location>
        <begin position="421"/>
        <end position="444"/>
    </location>
</feature>
<keyword evidence="5" id="KW-1185">Reference proteome</keyword>
<dbReference type="SMART" id="SM00327">
    <property type="entry name" value="VWA"/>
    <property type="match status" value="1"/>
</dbReference>
<proteinExistence type="predicted"/>
<protein>
    <recommendedName>
        <fullName evidence="3">VWFA domain-containing protein</fullName>
    </recommendedName>
</protein>
<dbReference type="Pfam" id="PF07584">
    <property type="entry name" value="BatA"/>
    <property type="match status" value="1"/>
</dbReference>
<name>A0A518DGJ4_9BACT</name>
<keyword evidence="2" id="KW-1133">Transmembrane helix</keyword>
<dbReference type="InterPro" id="IPR002035">
    <property type="entry name" value="VWF_A"/>
</dbReference>
<dbReference type="PANTHER" id="PTHR37464:SF1">
    <property type="entry name" value="BLL2463 PROTEIN"/>
    <property type="match status" value="1"/>
</dbReference>